<evidence type="ECO:0000313" key="9">
    <source>
        <dbReference type="Proteomes" id="UP000694700"/>
    </source>
</evidence>
<name>A0A8C1U757_CYPCA</name>
<evidence type="ECO:0000256" key="3">
    <source>
        <dbReference type="ARBA" id="ARBA00022729"/>
    </source>
</evidence>
<dbReference type="PANTHER" id="PTHR11412">
    <property type="entry name" value="MACROGLOBULIN / COMPLEMENT"/>
    <property type="match status" value="1"/>
</dbReference>
<dbReference type="SUPFAM" id="SSF81296">
    <property type="entry name" value="E set domains"/>
    <property type="match status" value="1"/>
</dbReference>
<dbReference type="InterPro" id="IPR011626">
    <property type="entry name" value="Alpha-macroglobulin_TED"/>
</dbReference>
<dbReference type="Gene3D" id="2.60.40.10">
    <property type="entry name" value="Immunoglobulins"/>
    <property type="match status" value="1"/>
</dbReference>
<dbReference type="InterPro" id="IPR014756">
    <property type="entry name" value="Ig_E-set"/>
</dbReference>
<evidence type="ECO:0000259" key="7">
    <source>
        <dbReference type="SMART" id="SM01360"/>
    </source>
</evidence>
<dbReference type="CDD" id="cd02897">
    <property type="entry name" value="A2M_2"/>
    <property type="match status" value="1"/>
</dbReference>
<proteinExistence type="inferred from homology"/>
<dbReference type="AlphaFoldDB" id="A0A8C1U757"/>
<keyword evidence="3" id="KW-0732">Signal</keyword>
<dbReference type="InterPro" id="IPR011625">
    <property type="entry name" value="A2M_N_BRD"/>
</dbReference>
<dbReference type="FunFam" id="1.50.10.20:FF:000001">
    <property type="entry name" value="CD109 isoform 1"/>
    <property type="match status" value="1"/>
</dbReference>
<dbReference type="Gene3D" id="2.60.120.1540">
    <property type="match status" value="1"/>
</dbReference>
<dbReference type="Pfam" id="PF07678">
    <property type="entry name" value="TED_complement"/>
    <property type="match status" value="1"/>
</dbReference>
<dbReference type="Gene3D" id="1.50.10.20">
    <property type="match status" value="1"/>
</dbReference>
<keyword evidence="5" id="KW-1015">Disulfide bond</keyword>
<reference evidence="8" key="1">
    <citation type="submission" date="2025-08" db="UniProtKB">
        <authorList>
            <consortium name="Ensembl"/>
        </authorList>
    </citation>
    <scope>IDENTIFICATION</scope>
</reference>
<dbReference type="Proteomes" id="UP000694700">
    <property type="component" value="Unplaced"/>
</dbReference>
<evidence type="ECO:0000256" key="1">
    <source>
        <dbReference type="ARBA" id="ARBA00010952"/>
    </source>
</evidence>
<dbReference type="InterPro" id="IPR019742">
    <property type="entry name" value="MacrogloblnA2_CS"/>
</dbReference>
<dbReference type="Gene3D" id="2.20.130.20">
    <property type="match status" value="1"/>
</dbReference>
<comment type="similarity">
    <text evidence="1">Belongs to the protease inhibitor I39 (alpha-2-macroglobulin) family.</text>
</comment>
<dbReference type="InterPro" id="IPR008930">
    <property type="entry name" value="Terpenoid_cyclase/PrenylTrfase"/>
</dbReference>
<dbReference type="PANTHER" id="PTHR11412:SF160">
    <property type="entry name" value="ALPHA-2-MACROGLOBULIN-LIKE PROTEIN 1"/>
    <property type="match status" value="1"/>
</dbReference>
<feature type="domain" description="Alpha-2-macroglobulin" evidence="7">
    <location>
        <begin position="319"/>
        <end position="408"/>
    </location>
</feature>
<keyword evidence="4" id="KW-0722">Serine protease inhibitor</keyword>
<evidence type="ECO:0000256" key="5">
    <source>
        <dbReference type="ARBA" id="ARBA00023157"/>
    </source>
</evidence>
<dbReference type="InterPro" id="IPR041813">
    <property type="entry name" value="A2M_TED"/>
</dbReference>
<dbReference type="InterPro" id="IPR041555">
    <property type="entry name" value="MG3"/>
</dbReference>
<dbReference type="GO" id="GO:0007399">
    <property type="term" value="P:nervous system development"/>
    <property type="evidence" value="ECO:0007669"/>
    <property type="project" value="UniProtKB-ARBA"/>
</dbReference>
<keyword evidence="2" id="KW-0646">Protease inhibitor</keyword>
<dbReference type="GO" id="GO:0004867">
    <property type="term" value="F:serine-type endopeptidase inhibitor activity"/>
    <property type="evidence" value="ECO:0007669"/>
    <property type="project" value="UniProtKB-KW"/>
</dbReference>
<dbReference type="SMART" id="SM01360">
    <property type="entry name" value="A2M"/>
    <property type="match status" value="1"/>
</dbReference>
<protein>
    <recommendedName>
        <fullName evidence="7">Alpha-2-macroglobulin domain-containing protein</fullName>
    </recommendedName>
</protein>
<organism evidence="8 9">
    <name type="scientific">Cyprinus carpio</name>
    <name type="common">Common carp</name>
    <dbReference type="NCBI Taxonomy" id="7962"/>
    <lineage>
        <taxon>Eukaryota</taxon>
        <taxon>Metazoa</taxon>
        <taxon>Chordata</taxon>
        <taxon>Craniata</taxon>
        <taxon>Vertebrata</taxon>
        <taxon>Euteleostomi</taxon>
        <taxon>Actinopterygii</taxon>
        <taxon>Neopterygii</taxon>
        <taxon>Teleostei</taxon>
        <taxon>Ostariophysi</taxon>
        <taxon>Cypriniformes</taxon>
        <taxon>Cyprinidae</taxon>
        <taxon>Cyprininae</taxon>
        <taxon>Cyprinus</taxon>
    </lineage>
</organism>
<dbReference type="Pfam" id="PF07703">
    <property type="entry name" value="A2M_BRD"/>
    <property type="match status" value="1"/>
</dbReference>
<accession>A0A8C1U757</accession>
<dbReference type="SMART" id="SM01419">
    <property type="entry name" value="Thiol-ester_cl"/>
    <property type="match status" value="1"/>
</dbReference>
<sequence>MICSLIDPNSNRIGQWLNQTTRIGILDLSHSMSPEAAQGFYMITAWDDKNQKISHTFEIKEYVLPKYEVNIDFPSIITSQEEEVTLKVCAKYTYGKPVLGSVIAEVCGQSYGYFVWRPESVPSICKKYSMMVCYPLHTQNCYLLGFITVLLQVSLKFSSPTELPGERTSLNLEASPGSLCSVRAIDESVLLLKPEAELDAATVLGMLPVQILSGYPYNIEEWEPNPCPYPESVFGFAEGARRKRSLFYYPQYYNNFDDNDVYNIFKGVGIKIATNSDVKAPVVCAYSGPEMRPEMGPEMGLGPNVEKRTQKIRKFFPETWIWDLIPVGKSGYVDLAKTVPDTITKWAAGAFCTSRVGFGVAPKTDLTAFKPFFVSLTLPYSVIRGETFTLKATVFNYLPKCIMVKVTLADSPQFTAQPCRGCTYTQCVCSEESKTFQWTVAPSELGKVNITVRTGAVRSKVLCDNEVVTLPDKGRTDTVMQSVLVEVRDYQPHETSVSLTLPTVFVKDSAKSFVTVLGDLMGRALKNIGDLLAMPYGCGEQNMLRFAPNIYILQYLESSGQLTPEIKDQAITFLESGYQRELTYKHDDGSYSAFGRNDPSGNTWLTAFVMKSFSGAKKYIFIDQANIDQAKNWLGQQQQSNGCFASVGKLFNNMLKGGVNDEVTLSAYITAALLELGIQETDPVVAKSLVCLKESSRNIDNTYVTALLSYTFTLAGDEEMRQTLLSNLDNFLALVISGVGRYWTLANNAQPMGSVEVETSAYVLLALLSGPSLPGFGLNYSAGIVHWLSKQQNANGGFSSTQDTVVALQALAQYSAATYTAEGFISITVTSPSGQRNQFTVNQDNRLLYQEKQLQEATGTYNLRAKGKGCVFVQVCALPLLIHILSPRNSSSRNECFHHVLTLMSVQTCVIFFLQWIRGIT</sequence>
<dbReference type="Pfam" id="PF17791">
    <property type="entry name" value="MG3"/>
    <property type="match status" value="1"/>
</dbReference>
<keyword evidence="6" id="KW-0325">Glycoprotein</keyword>
<dbReference type="InterPro" id="IPR013783">
    <property type="entry name" value="Ig-like_fold"/>
</dbReference>
<dbReference type="Gene3D" id="2.60.40.1940">
    <property type="match status" value="1"/>
</dbReference>
<dbReference type="PROSITE" id="PS00477">
    <property type="entry name" value="ALPHA_2_MACROGLOBULIN"/>
    <property type="match status" value="1"/>
</dbReference>
<dbReference type="Ensembl" id="ENSCCRT00015033309.1">
    <property type="protein sequence ID" value="ENSCCRP00015032186.1"/>
    <property type="gene ID" value="ENSCCRG00015013463.1"/>
</dbReference>
<dbReference type="InterPro" id="IPR001599">
    <property type="entry name" value="Macroglobln_a2"/>
</dbReference>
<evidence type="ECO:0000313" key="8">
    <source>
        <dbReference type="Ensembl" id="ENSCCRP00015032186.1"/>
    </source>
</evidence>
<evidence type="ECO:0000256" key="6">
    <source>
        <dbReference type="ARBA" id="ARBA00023180"/>
    </source>
</evidence>
<dbReference type="Pfam" id="PF00207">
    <property type="entry name" value="A2M"/>
    <property type="match status" value="1"/>
</dbReference>
<evidence type="ECO:0000256" key="2">
    <source>
        <dbReference type="ARBA" id="ARBA00022690"/>
    </source>
</evidence>
<dbReference type="InterPro" id="IPR047565">
    <property type="entry name" value="Alpha-macroglob_thiol-ester_cl"/>
</dbReference>
<dbReference type="GO" id="GO:0005615">
    <property type="term" value="C:extracellular space"/>
    <property type="evidence" value="ECO:0007669"/>
    <property type="project" value="InterPro"/>
</dbReference>
<evidence type="ECO:0000256" key="4">
    <source>
        <dbReference type="ARBA" id="ARBA00022900"/>
    </source>
</evidence>
<dbReference type="InterPro" id="IPR050473">
    <property type="entry name" value="A2M/Complement_sys"/>
</dbReference>
<dbReference type="Gene3D" id="2.60.40.1930">
    <property type="match status" value="1"/>
</dbReference>
<dbReference type="SUPFAM" id="SSF48239">
    <property type="entry name" value="Terpenoid cyclases/Protein prenyltransferases"/>
    <property type="match status" value="1"/>
</dbReference>